<sequence>MQHMKAAALLLSALLAGCAQMPFKGGDGARPEAAGESASRYEQGLKHYRDSRFDAALTELNAAIADGRLSASEVTNARKHLAFIHCMNGRELQCREQFQLLLKADPDFDLAANEAGHPQWGPVWRSAKGLSEQQRALSRAKGFLASAGQQKLAEGIRHYEAGRYKESLDTLQAALRSGLPSKTEELLAHKHMAFAYCLSNRAKECRGEFRQLFQIDPGFELLPSEAGHPAWTRLYRAEKAAAKKSAAGAVKKAAGQGRGK</sequence>
<organism evidence="2 3">
    <name type="scientific">Noviherbaspirillum aridicola</name>
    <dbReference type="NCBI Taxonomy" id="2849687"/>
    <lineage>
        <taxon>Bacteria</taxon>
        <taxon>Pseudomonadati</taxon>
        <taxon>Pseudomonadota</taxon>
        <taxon>Betaproteobacteria</taxon>
        <taxon>Burkholderiales</taxon>
        <taxon>Oxalobacteraceae</taxon>
        <taxon>Noviherbaspirillum</taxon>
    </lineage>
</organism>
<dbReference type="InterPro" id="IPR011990">
    <property type="entry name" value="TPR-like_helical_dom_sf"/>
</dbReference>
<evidence type="ECO:0000313" key="3">
    <source>
        <dbReference type="Proteomes" id="UP000887222"/>
    </source>
</evidence>
<evidence type="ECO:0008006" key="4">
    <source>
        <dbReference type="Google" id="ProtNLM"/>
    </source>
</evidence>
<evidence type="ECO:0000256" key="1">
    <source>
        <dbReference type="SAM" id="SignalP"/>
    </source>
</evidence>
<dbReference type="SUPFAM" id="SSF48452">
    <property type="entry name" value="TPR-like"/>
    <property type="match status" value="1"/>
</dbReference>
<dbReference type="Gene3D" id="1.25.40.10">
    <property type="entry name" value="Tetratricopeptide repeat domain"/>
    <property type="match status" value="1"/>
</dbReference>
<dbReference type="InterPro" id="IPR047780">
    <property type="entry name" value="TssQ-like"/>
</dbReference>
<dbReference type="EMBL" id="BPMK01000008">
    <property type="protein sequence ID" value="GIZ51970.1"/>
    <property type="molecule type" value="Genomic_DNA"/>
</dbReference>
<feature type="signal peptide" evidence="1">
    <location>
        <begin position="1"/>
        <end position="21"/>
    </location>
</feature>
<evidence type="ECO:0000313" key="2">
    <source>
        <dbReference type="EMBL" id="GIZ51970.1"/>
    </source>
</evidence>
<comment type="caution">
    <text evidence="2">The sequence shown here is derived from an EMBL/GenBank/DDBJ whole genome shotgun (WGS) entry which is preliminary data.</text>
</comment>
<dbReference type="NCBIfam" id="NF038027">
    <property type="entry name" value="TssQ_fam"/>
    <property type="match status" value="2"/>
</dbReference>
<reference evidence="2 3" key="1">
    <citation type="journal article" date="2022" name="Int. J. Syst. Evol. Microbiol.">
        <title>Noviherbaspirillum aridicola sp. nov., isolated from an arid soil in Pakistan.</title>
        <authorList>
            <person name="Khan I.U."/>
            <person name="Saqib M."/>
            <person name="Amin A."/>
            <person name="Hussain F."/>
            <person name="Li L."/>
            <person name="Liu Y.H."/>
            <person name="Fang B.Z."/>
            <person name="Ahmed I."/>
            <person name="Li W.J."/>
        </authorList>
    </citation>
    <scope>NUCLEOTIDE SEQUENCE [LARGE SCALE GENOMIC DNA]</scope>
    <source>
        <strain evidence="2 3">NCCP-691</strain>
    </source>
</reference>
<dbReference type="RefSeq" id="WP_220808139.1">
    <property type="nucleotide sequence ID" value="NZ_BPMK01000008.1"/>
</dbReference>
<dbReference type="Proteomes" id="UP000887222">
    <property type="component" value="Unassembled WGS sequence"/>
</dbReference>
<proteinExistence type="predicted"/>
<name>A0ABQ4Q593_9BURK</name>
<keyword evidence="3" id="KW-1185">Reference proteome</keyword>
<dbReference type="PROSITE" id="PS51257">
    <property type="entry name" value="PROKAR_LIPOPROTEIN"/>
    <property type="match status" value="1"/>
</dbReference>
<accession>A0ABQ4Q593</accession>
<keyword evidence="1" id="KW-0732">Signal</keyword>
<gene>
    <name evidence="2" type="ORF">NCCP691_19840</name>
</gene>
<protein>
    <recommendedName>
        <fullName evidence="4">Tetratricopeptide repeat protein</fullName>
    </recommendedName>
</protein>
<feature type="chain" id="PRO_5045830068" description="Tetratricopeptide repeat protein" evidence="1">
    <location>
        <begin position="22"/>
        <end position="260"/>
    </location>
</feature>